<dbReference type="PANTHER" id="PTHR23309">
    <property type="entry name" value="3-HYDROXYACYL-COA DEHYROGENASE"/>
    <property type="match status" value="1"/>
</dbReference>
<dbReference type="GO" id="GO:0016853">
    <property type="term" value="F:isomerase activity"/>
    <property type="evidence" value="ECO:0007669"/>
    <property type="project" value="UniProtKB-KW"/>
</dbReference>
<dbReference type="Gene3D" id="1.10.1040.50">
    <property type="match status" value="1"/>
</dbReference>
<dbReference type="PANTHER" id="PTHR23309:SF51">
    <property type="entry name" value="3-HYDROXYACYL-COA DEHYDROGENASE-RELATED"/>
    <property type="match status" value="1"/>
</dbReference>
<dbReference type="InterPro" id="IPR006176">
    <property type="entry name" value="3-OHacyl-CoA_DH_NAD-bd"/>
</dbReference>
<evidence type="ECO:0000313" key="20">
    <source>
        <dbReference type="EMBL" id="GEK86423.1"/>
    </source>
</evidence>
<organism evidence="20 21">
    <name type="scientific">Microbacterium aerolatum</name>
    <dbReference type="NCBI Taxonomy" id="153731"/>
    <lineage>
        <taxon>Bacteria</taxon>
        <taxon>Bacillati</taxon>
        <taxon>Actinomycetota</taxon>
        <taxon>Actinomycetes</taxon>
        <taxon>Micrococcales</taxon>
        <taxon>Microbacteriaceae</taxon>
        <taxon>Microbacterium</taxon>
    </lineage>
</organism>
<dbReference type="OrthoDB" id="3229174at2"/>
<evidence type="ECO:0000256" key="8">
    <source>
        <dbReference type="ARBA" id="ARBA00023002"/>
    </source>
</evidence>
<evidence type="ECO:0000256" key="4">
    <source>
        <dbReference type="ARBA" id="ARBA00008750"/>
    </source>
</evidence>
<keyword evidence="6" id="KW-0276">Fatty acid metabolism</keyword>
<dbReference type="GO" id="GO:0006635">
    <property type="term" value="P:fatty acid beta-oxidation"/>
    <property type="evidence" value="ECO:0007669"/>
    <property type="project" value="UniProtKB-UniPathway"/>
</dbReference>
<dbReference type="Gene3D" id="3.90.226.10">
    <property type="entry name" value="2-enoyl-CoA Hydratase, Chain A, domain 1"/>
    <property type="match status" value="1"/>
</dbReference>
<comment type="similarity">
    <text evidence="4">In the N-terminal section; belongs to the enoyl-CoA hydratase/isomerase family.</text>
</comment>
<feature type="domain" description="3-hydroxyacyl-CoA dehydrogenase C-terminal" evidence="18">
    <location>
        <begin position="620"/>
        <end position="703"/>
    </location>
</feature>
<dbReference type="Proteomes" id="UP000321225">
    <property type="component" value="Unassembled WGS sequence"/>
</dbReference>
<dbReference type="InterPro" id="IPR008927">
    <property type="entry name" value="6-PGluconate_DH-like_C_sf"/>
</dbReference>
<dbReference type="SUPFAM" id="SSF51735">
    <property type="entry name" value="NAD(P)-binding Rossmann-fold domains"/>
    <property type="match status" value="1"/>
</dbReference>
<dbReference type="InterPro" id="IPR001753">
    <property type="entry name" value="Enoyl-CoA_hydra/iso"/>
</dbReference>
<dbReference type="Gene3D" id="3.40.50.720">
    <property type="entry name" value="NAD(P)-binding Rossmann-like Domain"/>
    <property type="match status" value="1"/>
</dbReference>
<comment type="pathway">
    <text evidence="3">Lipid metabolism; butanoate metabolism.</text>
</comment>
<accession>A0A511AGA7</accession>
<protein>
    <submittedName>
        <fullName evidence="20">Fatty acid degradation protein</fullName>
    </submittedName>
</protein>
<comment type="similarity">
    <text evidence="16">Belongs to the enoyl-CoA hydratase/isomerase family.</text>
</comment>
<dbReference type="PROSITE" id="PS00166">
    <property type="entry name" value="ENOYL_COA_HYDRATASE"/>
    <property type="match status" value="1"/>
</dbReference>
<evidence type="ECO:0000256" key="1">
    <source>
        <dbReference type="ARBA" id="ARBA00004275"/>
    </source>
</evidence>
<dbReference type="EMBL" id="BJUW01000006">
    <property type="protein sequence ID" value="GEK86423.1"/>
    <property type="molecule type" value="Genomic_DNA"/>
</dbReference>
<gene>
    <name evidence="20" type="ORF">MAE01_15990</name>
</gene>
<dbReference type="SUPFAM" id="SSF52096">
    <property type="entry name" value="ClpP/crotonase"/>
    <property type="match status" value="1"/>
</dbReference>
<evidence type="ECO:0000313" key="21">
    <source>
        <dbReference type="Proteomes" id="UP000321225"/>
    </source>
</evidence>
<evidence type="ECO:0000256" key="9">
    <source>
        <dbReference type="ARBA" id="ARBA00023027"/>
    </source>
</evidence>
<dbReference type="InterPro" id="IPR006180">
    <property type="entry name" value="3-OHacyl-CoA_DH_CS"/>
</dbReference>
<keyword evidence="10" id="KW-0443">Lipid metabolism</keyword>
<evidence type="ECO:0000256" key="10">
    <source>
        <dbReference type="ARBA" id="ARBA00023098"/>
    </source>
</evidence>
<dbReference type="InterPro" id="IPR036291">
    <property type="entry name" value="NAD(P)-bd_dom_sf"/>
</dbReference>
<keyword evidence="8" id="KW-0560">Oxidoreductase</keyword>
<keyword evidence="11" id="KW-0576">Peroxisome</keyword>
<evidence type="ECO:0000256" key="2">
    <source>
        <dbReference type="ARBA" id="ARBA00005005"/>
    </source>
</evidence>
<evidence type="ECO:0000256" key="13">
    <source>
        <dbReference type="ARBA" id="ARBA00023239"/>
    </source>
</evidence>
<dbReference type="PROSITE" id="PS00067">
    <property type="entry name" value="3HCDH"/>
    <property type="match status" value="1"/>
</dbReference>
<keyword evidence="12" id="KW-0413">Isomerase</keyword>
<keyword evidence="9" id="KW-0520">NAD</keyword>
<evidence type="ECO:0000259" key="19">
    <source>
        <dbReference type="Pfam" id="PF02737"/>
    </source>
</evidence>
<dbReference type="CDD" id="cd06558">
    <property type="entry name" value="crotonase-like"/>
    <property type="match status" value="1"/>
</dbReference>
<keyword evidence="13" id="KW-0456">Lyase</keyword>
<comment type="caution">
    <text evidence="20">The sequence shown here is derived from an EMBL/GenBank/DDBJ whole genome shotgun (WGS) entry which is preliminary data.</text>
</comment>
<dbReference type="Pfam" id="PF02737">
    <property type="entry name" value="3HCDH_N"/>
    <property type="match status" value="1"/>
</dbReference>
<dbReference type="SUPFAM" id="SSF48179">
    <property type="entry name" value="6-phosphogluconate dehydrogenase C-terminal domain-like"/>
    <property type="match status" value="2"/>
</dbReference>
<evidence type="ECO:0000256" key="11">
    <source>
        <dbReference type="ARBA" id="ARBA00023140"/>
    </source>
</evidence>
<dbReference type="InterPro" id="IPR029045">
    <property type="entry name" value="ClpP/crotonase-like_dom_sf"/>
</dbReference>
<sequence length="718" mass="77481">MESREKDEPRMRTENPSRTDKVLRTTEGTVAILTLSNPPVNALAHDVRTALAIELERADRDCQVDAVVLVGASERFSAGADLNEFDTGIGLIEPSLHDTILRILAAMTKPVIAAIDGDALGGGLELALGCHYRIVARRARLGLPEATFGFIPGAGGTQRLPRAVGLERGLNMITTGGIFAGTDLVDTDIADLWTEENVRDVAVEFARKIAHLRPLPRLQDRDIEHEHGEAYLAFAAQKIASSKTSHVGAAAAIESMAAGMTASTFHRGLKVEFARFKELADATPARAARYQFFATKKAGRGGAATCAEPKQIDRVAVVGAGTMGRGIALAFVNADYPVVVVDPNAEVLSATLQIIHDELEKNRARGRATADQTTQRQQLISSTHSVDDAADVDLVVEAVFEDLDVKKAVFRTLDATLKPGAILATNTSSLDVDALAAVTGRPHDVVGMHFFSPANVMRLLEIVQAKSTSAVTLATALSVGKRLKKIAVVARNSDGFIGNRVMDAYTRQAMQMVLEGATPAQVDTALEAWGYRMGPFRVLDLVGNDIPSQARAARGGGMDEDWAVAELLVERGLLGRKTGRGWYRYNERGVPEADAEVANMIRPHAEKLRIQQREFTSEEIVERCVLALVNESAHVLEEGVAMRASDIDVAMVQGYGFPASKGGPMFWADQVGLRNVVRTMRTLHETVPSHPEFWQPHPLIVALADGNGPLAQWSKINA</sequence>
<keyword evidence="21" id="KW-1185">Reference proteome</keyword>
<feature type="region of interest" description="Disordered" evidence="17">
    <location>
        <begin position="1"/>
        <end position="20"/>
    </location>
</feature>
<name>A0A511AGA7_9MICO</name>
<evidence type="ECO:0000256" key="5">
    <source>
        <dbReference type="ARBA" id="ARBA00009463"/>
    </source>
</evidence>
<dbReference type="AlphaFoldDB" id="A0A511AGA7"/>
<comment type="catalytic activity">
    <reaction evidence="15">
        <text>a (3S)-3-hydroxyacyl-CoA + NAD(+) = a 3-oxoacyl-CoA + NADH + H(+)</text>
        <dbReference type="Rhea" id="RHEA:22432"/>
        <dbReference type="ChEBI" id="CHEBI:15378"/>
        <dbReference type="ChEBI" id="CHEBI:57318"/>
        <dbReference type="ChEBI" id="CHEBI:57540"/>
        <dbReference type="ChEBI" id="CHEBI:57945"/>
        <dbReference type="ChEBI" id="CHEBI:90726"/>
        <dbReference type="EC" id="1.1.1.35"/>
    </reaction>
</comment>
<dbReference type="Pfam" id="PF00725">
    <property type="entry name" value="3HCDH"/>
    <property type="match status" value="2"/>
</dbReference>
<dbReference type="UniPathway" id="UPA00659"/>
<feature type="domain" description="3-hydroxyacyl-CoA dehydrogenase NAD binding" evidence="19">
    <location>
        <begin position="315"/>
        <end position="492"/>
    </location>
</feature>
<dbReference type="InterPro" id="IPR006108">
    <property type="entry name" value="3HC_DH_C"/>
</dbReference>
<evidence type="ECO:0000256" key="3">
    <source>
        <dbReference type="ARBA" id="ARBA00005086"/>
    </source>
</evidence>
<comment type="subcellular location">
    <subcellularLocation>
        <location evidence="1">Peroxisome</location>
    </subcellularLocation>
</comment>
<dbReference type="Pfam" id="PF00378">
    <property type="entry name" value="ECH_1"/>
    <property type="match status" value="1"/>
</dbReference>
<dbReference type="FunFam" id="3.40.50.720:FF:000009">
    <property type="entry name" value="Fatty oxidation complex, alpha subunit"/>
    <property type="match status" value="1"/>
</dbReference>
<evidence type="ECO:0000256" key="17">
    <source>
        <dbReference type="SAM" id="MobiDB-lite"/>
    </source>
</evidence>
<keyword evidence="7" id="KW-0442">Lipid degradation</keyword>
<evidence type="ECO:0000256" key="14">
    <source>
        <dbReference type="ARBA" id="ARBA00023268"/>
    </source>
</evidence>
<dbReference type="InterPro" id="IPR018376">
    <property type="entry name" value="Enoyl-CoA_hyd/isom_CS"/>
</dbReference>
<dbReference type="GO" id="GO:0003857">
    <property type="term" value="F:(3S)-3-hydroxyacyl-CoA dehydrogenase (NAD+) activity"/>
    <property type="evidence" value="ECO:0007669"/>
    <property type="project" value="UniProtKB-EC"/>
</dbReference>
<dbReference type="FunFam" id="1.10.1040.50:FF:000006">
    <property type="entry name" value="Peroxisomal bifunctional enzyme"/>
    <property type="match status" value="1"/>
</dbReference>
<comment type="similarity">
    <text evidence="5">Belongs to the 3-hydroxyacyl-CoA dehydrogenase family.</text>
</comment>
<evidence type="ECO:0000259" key="18">
    <source>
        <dbReference type="Pfam" id="PF00725"/>
    </source>
</evidence>
<dbReference type="GO" id="GO:0070403">
    <property type="term" value="F:NAD+ binding"/>
    <property type="evidence" value="ECO:0007669"/>
    <property type="project" value="InterPro"/>
</dbReference>
<evidence type="ECO:0000256" key="12">
    <source>
        <dbReference type="ARBA" id="ARBA00023235"/>
    </source>
</evidence>
<feature type="domain" description="3-hydroxyacyl-CoA dehydrogenase C-terminal" evidence="18">
    <location>
        <begin position="495"/>
        <end position="585"/>
    </location>
</feature>
<keyword evidence="14" id="KW-0511">Multifunctional enzyme</keyword>
<proteinExistence type="inferred from homology"/>
<dbReference type="GO" id="GO:0004300">
    <property type="term" value="F:enoyl-CoA hydratase activity"/>
    <property type="evidence" value="ECO:0007669"/>
    <property type="project" value="UniProtKB-ARBA"/>
</dbReference>
<comment type="pathway">
    <text evidence="2">Lipid metabolism; fatty acid beta-oxidation.</text>
</comment>
<evidence type="ECO:0000256" key="15">
    <source>
        <dbReference type="ARBA" id="ARBA00049556"/>
    </source>
</evidence>
<evidence type="ECO:0000256" key="7">
    <source>
        <dbReference type="ARBA" id="ARBA00022963"/>
    </source>
</evidence>
<evidence type="ECO:0000256" key="16">
    <source>
        <dbReference type="RuleBase" id="RU003707"/>
    </source>
</evidence>
<dbReference type="RefSeq" id="WP_147039047.1">
    <property type="nucleotide sequence ID" value="NZ_BJUW01000006.1"/>
</dbReference>
<reference evidence="20 21" key="1">
    <citation type="submission" date="2019-07" db="EMBL/GenBank/DDBJ databases">
        <title>Whole genome shotgun sequence of Microbacterium aerolatum NBRC 103071.</title>
        <authorList>
            <person name="Hosoyama A."/>
            <person name="Uohara A."/>
            <person name="Ohji S."/>
            <person name="Ichikawa N."/>
        </authorList>
    </citation>
    <scope>NUCLEOTIDE SEQUENCE [LARGE SCALE GENOMIC DNA]</scope>
    <source>
        <strain evidence="20 21">NBRC 103071</strain>
    </source>
</reference>
<evidence type="ECO:0000256" key="6">
    <source>
        <dbReference type="ARBA" id="ARBA00022832"/>
    </source>
</evidence>